<accession>A0ACC2GLD3</accession>
<evidence type="ECO:0000313" key="2">
    <source>
        <dbReference type="Proteomes" id="UP001157502"/>
    </source>
</evidence>
<keyword evidence="2" id="KW-1185">Reference proteome</keyword>
<protein>
    <submittedName>
        <fullName evidence="1">Uncharacterized protein</fullName>
    </submittedName>
</protein>
<reference evidence="1" key="1">
    <citation type="submission" date="2021-05" db="EMBL/GenBank/DDBJ databases">
        <authorList>
            <person name="Pan Q."/>
            <person name="Jouanno E."/>
            <person name="Zahm M."/>
            <person name="Klopp C."/>
            <person name="Cabau C."/>
            <person name="Louis A."/>
            <person name="Berthelot C."/>
            <person name="Parey E."/>
            <person name="Roest Crollius H."/>
            <person name="Montfort J."/>
            <person name="Robinson-Rechavi M."/>
            <person name="Bouchez O."/>
            <person name="Lampietro C."/>
            <person name="Lopez Roques C."/>
            <person name="Donnadieu C."/>
            <person name="Postlethwait J."/>
            <person name="Bobe J."/>
            <person name="Dillon D."/>
            <person name="Chandos A."/>
            <person name="von Hippel F."/>
            <person name="Guiguen Y."/>
        </authorList>
    </citation>
    <scope>NUCLEOTIDE SEQUENCE</scope>
    <source>
        <strain evidence="1">YG-Jan2019</strain>
    </source>
</reference>
<organism evidence="1 2">
    <name type="scientific">Dallia pectoralis</name>
    <name type="common">Alaska blackfish</name>
    <dbReference type="NCBI Taxonomy" id="75939"/>
    <lineage>
        <taxon>Eukaryota</taxon>
        <taxon>Metazoa</taxon>
        <taxon>Chordata</taxon>
        <taxon>Craniata</taxon>
        <taxon>Vertebrata</taxon>
        <taxon>Euteleostomi</taxon>
        <taxon>Actinopterygii</taxon>
        <taxon>Neopterygii</taxon>
        <taxon>Teleostei</taxon>
        <taxon>Protacanthopterygii</taxon>
        <taxon>Esociformes</taxon>
        <taxon>Umbridae</taxon>
        <taxon>Dallia</taxon>
    </lineage>
</organism>
<name>A0ACC2GLD3_DALPE</name>
<comment type="caution">
    <text evidence="1">The sequence shown here is derived from an EMBL/GenBank/DDBJ whole genome shotgun (WGS) entry which is preliminary data.</text>
</comment>
<dbReference type="EMBL" id="CM055738">
    <property type="protein sequence ID" value="KAJ8004466.1"/>
    <property type="molecule type" value="Genomic_DNA"/>
</dbReference>
<sequence>MRVAKMQREDKPSLLLSFHTEIKQDVLEEHLKTATVFKGTSKTIQNELLDCMLSVLKDYILEEVKSADFIAIQADETTDVSTHCQLVLVLRYIDANSNIQERFFEFITIQNANDDTIATALLERLSSILPHGQKAKLIAQAYDGASVMRGATGGVQRKIMDVYENAHYVHCYAHQLNLIMQQATSRIPRIGTFFSDLAGFSAFFSRSPKRTTVLDQVVAHRLPRASTTQWNFHSRAVNTVYEHKDDLLMCFQTIRDSGNFDPPTVREAGGFVRMLEDEAFCFFLALFHKIMPNVDMLFSQLQKRNIDPVFIKEIVQRFTDSMLTIRASIPSLCGDRASDEQQQPIKRRRMLGPVEQQRLATEVCDAILIHAKERCLCDFPKLIPVPTHAELHDHLSALLFFRPIRCATSTMSSSFPDKWGVIFASRRMVSSLAFSSFE</sequence>
<dbReference type="Proteomes" id="UP001157502">
    <property type="component" value="Chromosome 11"/>
</dbReference>
<proteinExistence type="predicted"/>
<evidence type="ECO:0000313" key="1">
    <source>
        <dbReference type="EMBL" id="KAJ8004466.1"/>
    </source>
</evidence>
<gene>
    <name evidence="1" type="ORF">DPEC_G00135990</name>
</gene>